<evidence type="ECO:0000313" key="3">
    <source>
        <dbReference type="EMBL" id="KAK8835251.1"/>
    </source>
</evidence>
<evidence type="ECO:0000259" key="2">
    <source>
        <dbReference type="Pfam" id="PF10416"/>
    </source>
</evidence>
<sequence>MIKKQQGPQGNPEYINILSIEDKELYEQIQKNVSSQNFRYKRNRQIETLTDVLNCIRKYCEKDEEGKWKRYLVCGICWFDDYIAINTRQLQLLISKSKSAINWSLSKMGYITVKIKNNSATKLIKTIPYLSSSSKELRKWSLRKKNPLPDEIATPKVRKRRKKQKEEEEEEKIEFCLDDDENDNFYDVLFENMPSENKG</sequence>
<protein>
    <recommendedName>
        <fullName evidence="2">Initiator binding domain-containing protein</fullName>
    </recommendedName>
</protein>
<comment type="caution">
    <text evidence="3">The sequence shown here is derived from an EMBL/GenBank/DDBJ whole genome shotgun (WGS) entry which is preliminary data.</text>
</comment>
<evidence type="ECO:0000313" key="5">
    <source>
        <dbReference type="Proteomes" id="UP001470230"/>
    </source>
</evidence>
<proteinExistence type="predicted"/>
<dbReference type="Proteomes" id="UP001470230">
    <property type="component" value="Unassembled WGS sequence"/>
</dbReference>
<dbReference type="InterPro" id="IPR018845">
    <property type="entry name" value="Initiator-bd"/>
</dbReference>
<dbReference type="Pfam" id="PF10416">
    <property type="entry name" value="IBD"/>
    <property type="match status" value="1"/>
</dbReference>
<evidence type="ECO:0000256" key="1">
    <source>
        <dbReference type="SAM" id="MobiDB-lite"/>
    </source>
</evidence>
<keyword evidence="5" id="KW-1185">Reference proteome</keyword>
<dbReference type="EMBL" id="JAPFFF010000067">
    <property type="protein sequence ID" value="KAK8836174.1"/>
    <property type="molecule type" value="Genomic_DNA"/>
</dbReference>
<feature type="domain" description="Initiator binding" evidence="2">
    <location>
        <begin position="21"/>
        <end position="146"/>
    </location>
</feature>
<dbReference type="EMBL" id="JAPFFF010000203">
    <property type="protein sequence ID" value="KAK8835251.1"/>
    <property type="molecule type" value="Genomic_DNA"/>
</dbReference>
<reference evidence="3 5" key="1">
    <citation type="submission" date="2024-04" db="EMBL/GenBank/DDBJ databases">
        <title>Tritrichomonas musculus Genome.</title>
        <authorList>
            <person name="Alves-Ferreira E."/>
            <person name="Grigg M."/>
            <person name="Lorenzi H."/>
            <person name="Galac M."/>
        </authorList>
    </citation>
    <scope>NUCLEOTIDE SEQUENCE [LARGE SCALE GENOMIC DNA]</scope>
    <source>
        <strain evidence="3 5">EAF2021</strain>
    </source>
</reference>
<gene>
    <name evidence="3" type="ORF">M9Y10_017036</name>
    <name evidence="4" type="ORF">M9Y10_039805</name>
</gene>
<name>A0ABR2GNK8_9EUKA</name>
<organism evidence="3 5">
    <name type="scientific">Tritrichomonas musculus</name>
    <dbReference type="NCBI Taxonomy" id="1915356"/>
    <lineage>
        <taxon>Eukaryota</taxon>
        <taxon>Metamonada</taxon>
        <taxon>Parabasalia</taxon>
        <taxon>Tritrichomonadida</taxon>
        <taxon>Tritrichomonadidae</taxon>
        <taxon>Tritrichomonas</taxon>
    </lineage>
</organism>
<evidence type="ECO:0000313" key="4">
    <source>
        <dbReference type="EMBL" id="KAK8836174.1"/>
    </source>
</evidence>
<feature type="region of interest" description="Disordered" evidence="1">
    <location>
        <begin position="153"/>
        <end position="173"/>
    </location>
</feature>
<accession>A0ABR2GNK8</accession>